<reference evidence="2" key="1">
    <citation type="journal article" date="1999" name="J. Bacteriol.">
        <title>Comparison of proteins involved in pilus synthesis and mating pair stabilization from the related plasmids F and R100-1: insights into the mechanism of conjugation.</title>
        <authorList>
            <person name="Anthony K.G."/>
            <person name="Klimke W.A."/>
            <person name="Manchak J."/>
            <person name="Frost L.S."/>
        </authorList>
    </citation>
    <scope>NUCLEOTIDE SEQUENCE</scope>
    <source>
        <plasmid evidence="2">R100-1</plasmid>
    </source>
</reference>
<keyword evidence="1" id="KW-0812">Transmembrane</keyword>
<feature type="transmembrane region" description="Helical" evidence="1">
    <location>
        <begin position="91"/>
        <end position="109"/>
    </location>
</feature>
<keyword evidence="1" id="KW-0472">Membrane</keyword>
<accession>Q9X4J4</accession>
<protein>
    <submittedName>
        <fullName evidence="2">TrbA protein</fullName>
    </submittedName>
</protein>
<gene>
    <name evidence="2" type="primary">trbA</name>
</gene>
<feature type="transmembrane region" description="Helical" evidence="1">
    <location>
        <begin position="6"/>
        <end position="25"/>
    </location>
</feature>
<dbReference type="PIRSF" id="PIRSF003269">
    <property type="entry name" value="TrbA"/>
    <property type="match status" value="1"/>
</dbReference>
<organism evidence="2">
    <name type="scientific">Salmonella typhimurium</name>
    <dbReference type="NCBI Taxonomy" id="90371"/>
    <lineage>
        <taxon>Bacteria</taxon>
        <taxon>Pseudomonadati</taxon>
        <taxon>Pseudomonadota</taxon>
        <taxon>Gammaproteobacteria</taxon>
        <taxon>Enterobacterales</taxon>
        <taxon>Enterobacteriaceae</taxon>
        <taxon>Salmonella</taxon>
    </lineage>
</organism>
<keyword evidence="1" id="KW-1133">Transmembrane helix</keyword>
<dbReference type="AlphaFoldDB" id="Q9X4J4"/>
<evidence type="ECO:0000313" key="2">
    <source>
        <dbReference type="EMBL" id="AAD28722.1"/>
    </source>
</evidence>
<dbReference type="NCBIfam" id="NF010266">
    <property type="entry name" value="PRK13712.1"/>
    <property type="match status" value="1"/>
</dbReference>
<proteinExistence type="predicted"/>
<feature type="transmembrane region" description="Helical" evidence="1">
    <location>
        <begin position="32"/>
        <end position="50"/>
    </location>
</feature>
<dbReference type="EMBL" id="AF112468">
    <property type="protein sequence ID" value="AAD28722.1"/>
    <property type="molecule type" value="Genomic_DNA"/>
</dbReference>
<sequence length="115" mass="12710">MHTGDLSFFTGGASLFIVGVVGYFFTGPNNKGVYLLSSFVFFVVNVISVCMLPDNFLFLCRAVMNQCAVPVVSMAVSTIPVITKFDSFRRMFVCIMLSSAWSGVMWFFIRGLMTG</sequence>
<dbReference type="InterPro" id="IPR016385">
    <property type="entry name" value="Conjugal_tfr_repressor_TrbA"/>
</dbReference>
<keyword evidence="2" id="KW-0614">Plasmid</keyword>
<name>Q9X4J4_SALTM</name>
<geneLocation type="plasmid" evidence="2">
    <name>R100-1</name>
</geneLocation>
<evidence type="ECO:0000256" key="1">
    <source>
        <dbReference type="SAM" id="Phobius"/>
    </source>
</evidence>